<dbReference type="Pfam" id="PF14103">
    <property type="entry name" value="DUF4276"/>
    <property type="match status" value="1"/>
</dbReference>
<dbReference type="EMBL" id="JADQDM010000009">
    <property type="protein sequence ID" value="MBF9222790.1"/>
    <property type="molecule type" value="Genomic_DNA"/>
</dbReference>
<gene>
    <name evidence="1" type="ORF">I2H31_16925</name>
</gene>
<dbReference type="RefSeq" id="WP_196294233.1">
    <property type="nucleotide sequence ID" value="NZ_JADQDM010000009.1"/>
</dbReference>
<comment type="caution">
    <text evidence="1">The sequence shown here is derived from an EMBL/GenBank/DDBJ whole genome shotgun (WGS) entry which is preliminary data.</text>
</comment>
<reference evidence="1 2" key="1">
    <citation type="submission" date="2020-11" db="EMBL/GenBank/DDBJ databases">
        <authorList>
            <person name="Kim M.K."/>
        </authorList>
    </citation>
    <scope>NUCLEOTIDE SEQUENCE [LARGE SCALE GENOMIC DNA]</scope>
    <source>
        <strain evidence="1 2">BT662</strain>
    </source>
</reference>
<evidence type="ECO:0000313" key="2">
    <source>
        <dbReference type="Proteomes" id="UP000618931"/>
    </source>
</evidence>
<evidence type="ECO:0000313" key="1">
    <source>
        <dbReference type="EMBL" id="MBF9222790.1"/>
    </source>
</evidence>
<protein>
    <submittedName>
        <fullName evidence="1">DUF4276 family protein</fullName>
    </submittedName>
</protein>
<sequence>MQTLHLLVEGEGDMKAAPILLRRLLHETHARYDWQVDPKHTMKVWGLAKLRSRLSDYIEHLRNKPACHGAMILLDLEDQLPCEEAPALAEEIAALQPLPFPVVVVFACREFESWFLASLGSIANGSELFTSGLTYPNDPEAKRGAKEELDKRMPPLVKYKEVLHQAEFTKLLSFEEARRAPSFQRLERALGELLTAVDADGGAGVISPRRR</sequence>
<proteinExistence type="predicted"/>
<keyword evidence="2" id="KW-1185">Reference proteome</keyword>
<dbReference type="Proteomes" id="UP000618931">
    <property type="component" value="Unassembled WGS sequence"/>
</dbReference>
<dbReference type="InterPro" id="IPR025455">
    <property type="entry name" value="DUF4276"/>
</dbReference>
<organism evidence="1 2">
    <name type="scientific">Hymenobacter ruricola</name>
    <dbReference type="NCBI Taxonomy" id="2791023"/>
    <lineage>
        <taxon>Bacteria</taxon>
        <taxon>Pseudomonadati</taxon>
        <taxon>Bacteroidota</taxon>
        <taxon>Cytophagia</taxon>
        <taxon>Cytophagales</taxon>
        <taxon>Hymenobacteraceae</taxon>
        <taxon>Hymenobacter</taxon>
    </lineage>
</organism>
<accession>A0ABS0I740</accession>
<name>A0ABS0I740_9BACT</name>